<dbReference type="PROSITE" id="PS50043">
    <property type="entry name" value="HTH_LUXR_2"/>
    <property type="match status" value="1"/>
</dbReference>
<dbReference type="SMART" id="SM00448">
    <property type="entry name" value="REC"/>
    <property type="match status" value="1"/>
</dbReference>
<accession>A0A329LPP3</accession>
<dbReference type="PRINTS" id="PR00038">
    <property type="entry name" value="HTHLUXR"/>
</dbReference>
<dbReference type="PANTHER" id="PTHR43214:SF42">
    <property type="entry name" value="TRANSCRIPTIONAL REGULATORY PROTEIN DESR"/>
    <property type="match status" value="1"/>
</dbReference>
<dbReference type="SMART" id="SM00421">
    <property type="entry name" value="HTH_LUXR"/>
    <property type="match status" value="1"/>
</dbReference>
<dbReference type="InterPro" id="IPR011006">
    <property type="entry name" value="CheY-like_superfamily"/>
</dbReference>
<organism evidence="8 9">
    <name type="scientific">Paenibacillus contaminans</name>
    <dbReference type="NCBI Taxonomy" id="450362"/>
    <lineage>
        <taxon>Bacteria</taxon>
        <taxon>Bacillati</taxon>
        <taxon>Bacillota</taxon>
        <taxon>Bacilli</taxon>
        <taxon>Bacillales</taxon>
        <taxon>Paenibacillaceae</taxon>
        <taxon>Paenibacillus</taxon>
    </lineage>
</organism>
<proteinExistence type="predicted"/>
<feature type="domain" description="Response regulatory" evidence="7">
    <location>
        <begin position="3"/>
        <end position="119"/>
    </location>
</feature>
<dbReference type="PANTHER" id="PTHR43214">
    <property type="entry name" value="TWO-COMPONENT RESPONSE REGULATOR"/>
    <property type="match status" value="1"/>
</dbReference>
<gene>
    <name evidence="8" type="ORF">DQG23_40815</name>
</gene>
<feature type="domain" description="HTH luxR-type" evidence="6">
    <location>
        <begin position="133"/>
        <end position="198"/>
    </location>
</feature>
<evidence type="ECO:0000256" key="1">
    <source>
        <dbReference type="ARBA" id="ARBA00022553"/>
    </source>
</evidence>
<keyword evidence="1 5" id="KW-0597">Phosphoprotein</keyword>
<dbReference type="Pfam" id="PF00072">
    <property type="entry name" value="Response_reg"/>
    <property type="match status" value="1"/>
</dbReference>
<keyword evidence="9" id="KW-1185">Reference proteome</keyword>
<dbReference type="OrthoDB" id="9780153at2"/>
<name>A0A329LPP3_9BACL</name>
<keyword evidence="2" id="KW-0805">Transcription regulation</keyword>
<dbReference type="PROSITE" id="PS50110">
    <property type="entry name" value="RESPONSE_REGULATORY"/>
    <property type="match status" value="1"/>
</dbReference>
<dbReference type="GO" id="GO:0003677">
    <property type="term" value="F:DNA binding"/>
    <property type="evidence" value="ECO:0007669"/>
    <property type="project" value="UniProtKB-KW"/>
</dbReference>
<evidence type="ECO:0000259" key="6">
    <source>
        <dbReference type="PROSITE" id="PS50043"/>
    </source>
</evidence>
<evidence type="ECO:0000313" key="9">
    <source>
        <dbReference type="Proteomes" id="UP000250369"/>
    </source>
</evidence>
<dbReference type="Pfam" id="PF00196">
    <property type="entry name" value="GerE"/>
    <property type="match status" value="1"/>
</dbReference>
<evidence type="ECO:0000256" key="2">
    <source>
        <dbReference type="ARBA" id="ARBA00023015"/>
    </source>
</evidence>
<evidence type="ECO:0000313" key="8">
    <source>
        <dbReference type="EMBL" id="RAV08653.1"/>
    </source>
</evidence>
<evidence type="ECO:0000259" key="7">
    <source>
        <dbReference type="PROSITE" id="PS50110"/>
    </source>
</evidence>
<dbReference type="AlphaFoldDB" id="A0A329LPP3"/>
<dbReference type="Proteomes" id="UP000250369">
    <property type="component" value="Unassembled WGS sequence"/>
</dbReference>
<dbReference type="SUPFAM" id="SSF46894">
    <property type="entry name" value="C-terminal effector domain of the bipartite response regulators"/>
    <property type="match status" value="1"/>
</dbReference>
<dbReference type="GO" id="GO:0006355">
    <property type="term" value="P:regulation of DNA-templated transcription"/>
    <property type="evidence" value="ECO:0007669"/>
    <property type="project" value="InterPro"/>
</dbReference>
<dbReference type="InterPro" id="IPR000792">
    <property type="entry name" value="Tscrpt_reg_LuxR_C"/>
</dbReference>
<dbReference type="InterPro" id="IPR016032">
    <property type="entry name" value="Sig_transdc_resp-reg_C-effctor"/>
</dbReference>
<keyword evidence="4" id="KW-0804">Transcription</keyword>
<comment type="caution">
    <text evidence="8">The sequence shown here is derived from an EMBL/GenBank/DDBJ whole genome shotgun (WGS) entry which is preliminary data.</text>
</comment>
<evidence type="ECO:0000256" key="3">
    <source>
        <dbReference type="ARBA" id="ARBA00023125"/>
    </source>
</evidence>
<dbReference type="EMBL" id="QMFB01000057">
    <property type="protein sequence ID" value="RAV08653.1"/>
    <property type="molecule type" value="Genomic_DNA"/>
</dbReference>
<reference evidence="8 9" key="1">
    <citation type="journal article" date="2009" name="Int. J. Syst. Evol. Microbiol.">
        <title>Paenibacillus contaminans sp. nov., isolated from a contaminated laboratory plate.</title>
        <authorList>
            <person name="Chou J.H."/>
            <person name="Lee J.H."/>
            <person name="Lin M.C."/>
            <person name="Chang P.S."/>
            <person name="Arun A.B."/>
            <person name="Young C.C."/>
            <person name="Chen W.M."/>
        </authorList>
    </citation>
    <scope>NUCLEOTIDE SEQUENCE [LARGE SCALE GENOMIC DNA]</scope>
    <source>
        <strain evidence="8 9">CKOBP-6</strain>
    </source>
</reference>
<protein>
    <submittedName>
        <fullName evidence="8">DNA-binding response regulator</fullName>
    </submittedName>
</protein>
<dbReference type="SUPFAM" id="SSF52172">
    <property type="entry name" value="CheY-like"/>
    <property type="match status" value="1"/>
</dbReference>
<dbReference type="Gene3D" id="3.40.50.2300">
    <property type="match status" value="1"/>
</dbReference>
<keyword evidence="3 8" id="KW-0238">DNA-binding</keyword>
<dbReference type="GO" id="GO:0000160">
    <property type="term" value="P:phosphorelay signal transduction system"/>
    <property type="evidence" value="ECO:0007669"/>
    <property type="project" value="InterPro"/>
</dbReference>
<dbReference type="InterPro" id="IPR039420">
    <property type="entry name" value="WalR-like"/>
</dbReference>
<feature type="modified residue" description="4-aspartylphosphate" evidence="5">
    <location>
        <position position="54"/>
    </location>
</feature>
<dbReference type="RefSeq" id="WP_113036795.1">
    <property type="nucleotide sequence ID" value="NZ_QMFB01000057.1"/>
</dbReference>
<dbReference type="CDD" id="cd19930">
    <property type="entry name" value="REC_DesR-like"/>
    <property type="match status" value="1"/>
</dbReference>
<dbReference type="CDD" id="cd06170">
    <property type="entry name" value="LuxR_C_like"/>
    <property type="match status" value="1"/>
</dbReference>
<dbReference type="InterPro" id="IPR001789">
    <property type="entry name" value="Sig_transdc_resp-reg_receiver"/>
</dbReference>
<sequence length="200" mass="22006">MIRVILGDDQQMLRSALAALLNLEDDIEVVAQGGNGAEALELVRIHEPDVCILDIEMPVKSGLDVAEELHAAGHPCKVIMLTTFARAGYFQRAIKASVKGYLLKDSPSEELAEAIRRVVKGGRVIHPELSLSIWEDQNPLTPRETEILTLVSKGMTMKEVGERLFLSHGTVRNNMSEIISKLEAKNKTGAIQTAQQKGWI</sequence>
<evidence type="ECO:0000256" key="4">
    <source>
        <dbReference type="ARBA" id="ARBA00023163"/>
    </source>
</evidence>
<evidence type="ECO:0000256" key="5">
    <source>
        <dbReference type="PROSITE-ProRule" id="PRU00169"/>
    </source>
</evidence>